<dbReference type="Proteomes" id="UP000663297">
    <property type="component" value="Chromosome 3"/>
</dbReference>
<dbReference type="AlphaFoldDB" id="A0A7S8HWX7"/>
<feature type="compositionally biased region" description="Polar residues" evidence="1">
    <location>
        <begin position="34"/>
        <end position="47"/>
    </location>
</feature>
<reference evidence="2" key="1">
    <citation type="submission" date="2020-11" db="EMBL/GenBank/DDBJ databases">
        <title>The chromosome-scale genome resource for two endophytic Fusarium species: F. culmorum and F. pseudograminearum.</title>
        <authorList>
            <person name="Yuan Z."/>
        </authorList>
    </citation>
    <scope>NUCLEOTIDE SEQUENCE</scope>
    <source>
        <strain evidence="2">Class2-1B</strain>
    </source>
</reference>
<organism evidence="2 3">
    <name type="scientific">Fusarium culmorum</name>
    <dbReference type="NCBI Taxonomy" id="5516"/>
    <lineage>
        <taxon>Eukaryota</taxon>
        <taxon>Fungi</taxon>
        <taxon>Dikarya</taxon>
        <taxon>Ascomycota</taxon>
        <taxon>Pezizomycotina</taxon>
        <taxon>Sordariomycetes</taxon>
        <taxon>Hypocreomycetidae</taxon>
        <taxon>Hypocreales</taxon>
        <taxon>Nectriaceae</taxon>
        <taxon>Fusarium</taxon>
    </lineage>
</organism>
<name>A0A7S8HWX7_FUSCU</name>
<evidence type="ECO:0000256" key="1">
    <source>
        <dbReference type="SAM" id="MobiDB-lite"/>
    </source>
</evidence>
<sequence length="136" mass="14988">MIAAFSQNTDKMVRISTSHNFTITPPTLYLPPQHTDTARLSTTMTSRSGKRRHCDSIDSDSPPPTKKYKQATSIASDASTTSSTSATASIELDYPPLQTIKTPPFINTFLPAFRSVQYDRPAYRSISPTPPSPRSH</sequence>
<evidence type="ECO:0000313" key="3">
    <source>
        <dbReference type="Proteomes" id="UP000663297"/>
    </source>
</evidence>
<dbReference type="EMBL" id="CP064749">
    <property type="protein sequence ID" value="QPC63835.1"/>
    <property type="molecule type" value="Genomic_DNA"/>
</dbReference>
<gene>
    <name evidence="2" type="ORF">HYE67_006066</name>
</gene>
<accession>A0A7S8HWX7</accession>
<evidence type="ECO:0000313" key="2">
    <source>
        <dbReference type="EMBL" id="QPC63835.1"/>
    </source>
</evidence>
<protein>
    <submittedName>
        <fullName evidence="2">Uncharacterized protein</fullName>
    </submittedName>
</protein>
<feature type="region of interest" description="Disordered" evidence="1">
    <location>
        <begin position="29"/>
        <end position="93"/>
    </location>
</feature>
<feature type="compositionally biased region" description="Low complexity" evidence="1">
    <location>
        <begin position="71"/>
        <end position="90"/>
    </location>
</feature>
<proteinExistence type="predicted"/>